<dbReference type="SMART" id="SM00267">
    <property type="entry name" value="GGDEF"/>
    <property type="match status" value="1"/>
</dbReference>
<dbReference type="SUPFAM" id="SSF141868">
    <property type="entry name" value="EAL domain-like"/>
    <property type="match status" value="1"/>
</dbReference>
<dbReference type="CDD" id="cd01949">
    <property type="entry name" value="GGDEF"/>
    <property type="match status" value="1"/>
</dbReference>
<dbReference type="InterPro" id="IPR035919">
    <property type="entry name" value="EAL_sf"/>
</dbReference>
<feature type="domain" description="PAC" evidence="1">
    <location>
        <begin position="958"/>
        <end position="1010"/>
    </location>
</feature>
<dbReference type="Pfam" id="PF00563">
    <property type="entry name" value="EAL"/>
    <property type="match status" value="1"/>
</dbReference>
<dbReference type="InterPro" id="IPR035965">
    <property type="entry name" value="PAS-like_dom_sf"/>
</dbReference>
<dbReference type="Gene3D" id="3.20.20.450">
    <property type="entry name" value="EAL domain"/>
    <property type="match status" value="1"/>
</dbReference>
<dbReference type="PROSITE" id="PS50887">
    <property type="entry name" value="GGDEF"/>
    <property type="match status" value="1"/>
</dbReference>
<sequence>MFFMGKWIATLILLMLPLWSIAQPDPKPLQPNYPFRHFDQQEGLTEGTITSIAQDGDGFIWVGTLNGLNRFDGHRFKHYQASPSQLHGLKENMIVDLLLDSEHQLWVITNANLYRFDPVNNRFVAPFELNDHFWSASQNATQLILSGHRGFYVIEDEQVTFHDISSIDNEGYLALPGLDTDSYLISTFDGRNYLKLAQDPTFQPTLSHTGKINAVQPIDGKHALIASNLGLFVAQTASSGQLQGQQLRTPPLIAGLRYQPDSRELYLASLEGLYTGKLTEDLRLEALKPVSATPTTEILLDSNAALWAGTVGQGLHHYSPKIRQIKTYPLSNTATAENQVWSAFEQNGTVWVANNTGTVQRFNQSMQPLEPLDVALTGPKSLSPSADGLYVAGANGLRHYHAQTQDFTALIADRIVTSLTPTPDGLFAGTYSGDVFHIDSEHHVRLLPLMDTLSSTIFNVTQVGATLYVGAQSGLLIYQTQDGEERWQKTHHLLSDKVVTSIGVLHDSLLIGTASDGLYHLEQDQQLSRLETQGITESPAIYTINITQDHIYLSASNGIIKLSKDTLNLLDHYLPFDGVQKSYNAMASFTSSDKIFFGGSEGLTILTATDSAEPVHDAKPIITAIKVFNQDYRPPMGDPLSPSLLERIVLSYSEYPFSFTFVDLASRQDTSLRYQYRLQGFSDQWLTADNDHRVATFTNVPHGQYTFEVRTQSVFAHTRPGHTRIEVLITPPWWLSTQAKLLYALLLLLTAGLSYREYQRRREVQQRIAQSEERLKLALWGSGDEMWDWDIPAGKVHRSNSWQILSVEGQQGRTTHPDDKQRVHQLLMAHFEGKSEHFEATYRVKTSEDDWLWVLDRAKIVERDEHNTPLRMTGTIKNINQLKRSEERLSLFARALTNISEGMYILNAQREYIELNNAFLKITEQQRTDLLANPIHFNEYPDSYVSNIFTIVDKQGQWSGEIDHCKHNGHRIQLEIRIDRIDDIPEGDCFYVGVVNDITHRKAAEQELRRLVNNDSLTGLPNRNYLQISLDKLIRLQIPFCLFLFDLDDFKRVNDSLGHESGDALLCHIANRLRARLPDEATLHRLGGDEFAVVYEGELALPASTLVAQTLLEGFEHPYSLEHNELLIHSSIGIANYPEDDDDRQSLLRKADLAMYHAKSLGGQCYQYYNDNMNKAAQERLSGERLLREALKKDWFEVHYQAKVDTHNHNIVGAEALVRIKHPQHGLIPPSQFIPLAEESSLIIEIGELVLKQACATVQGWHQQGLFSGRIAVNLASKQFTQPDLVERITEILQTTQLPATQLELEITEGTVIQKPEDAVITMRALRRLGISLALDDFGTGYSSLSYLKSFPLDTLKIDKSFIDDLIYSHSELMMVSSLITIAKNLGLTTVAEGVEVKEQARHLQNLSCDMIQGFLFSKPLTSSEFETLLRSEQHRLKRKSQESV</sequence>
<dbReference type="SMART" id="SM00052">
    <property type="entry name" value="EAL"/>
    <property type="match status" value="1"/>
</dbReference>
<dbReference type="Proteomes" id="UP001499988">
    <property type="component" value="Unassembled WGS sequence"/>
</dbReference>
<name>A0ABP9ECJ7_9GAMM</name>
<dbReference type="NCBIfam" id="TIGR00229">
    <property type="entry name" value="sensory_box"/>
    <property type="match status" value="1"/>
</dbReference>
<dbReference type="InterPro" id="IPR011123">
    <property type="entry name" value="Y_Y_Y"/>
</dbReference>
<dbReference type="Gene3D" id="3.30.450.20">
    <property type="entry name" value="PAS domain"/>
    <property type="match status" value="2"/>
</dbReference>
<dbReference type="InterPro" id="IPR043128">
    <property type="entry name" value="Rev_trsase/Diguanyl_cyclase"/>
</dbReference>
<dbReference type="SUPFAM" id="SSF55073">
    <property type="entry name" value="Nucleotide cyclase"/>
    <property type="match status" value="1"/>
</dbReference>
<evidence type="ECO:0000259" key="3">
    <source>
        <dbReference type="PROSITE" id="PS50887"/>
    </source>
</evidence>
<dbReference type="Gene3D" id="2.130.10.10">
    <property type="entry name" value="YVTN repeat-like/Quinoprotein amine dehydrogenase"/>
    <property type="match status" value="2"/>
</dbReference>
<dbReference type="CDD" id="cd00130">
    <property type="entry name" value="PAS"/>
    <property type="match status" value="1"/>
</dbReference>
<dbReference type="PANTHER" id="PTHR44757">
    <property type="entry name" value="DIGUANYLATE CYCLASE DGCP"/>
    <property type="match status" value="1"/>
</dbReference>
<dbReference type="InterPro" id="IPR000014">
    <property type="entry name" value="PAS"/>
</dbReference>
<accession>A0ABP9ECJ7</accession>
<evidence type="ECO:0000259" key="1">
    <source>
        <dbReference type="PROSITE" id="PS50113"/>
    </source>
</evidence>
<dbReference type="Pfam" id="PF08447">
    <property type="entry name" value="PAS_3"/>
    <property type="match status" value="1"/>
</dbReference>
<dbReference type="Pfam" id="PF13426">
    <property type="entry name" value="PAS_9"/>
    <property type="match status" value="1"/>
</dbReference>
<evidence type="ECO:0000313" key="4">
    <source>
        <dbReference type="EMBL" id="GAA4872394.1"/>
    </source>
</evidence>
<dbReference type="InterPro" id="IPR011110">
    <property type="entry name" value="Reg_prop"/>
</dbReference>
<protein>
    <submittedName>
        <fullName evidence="4">EAL domain-containing protein</fullName>
    </submittedName>
</protein>
<dbReference type="InterPro" id="IPR013655">
    <property type="entry name" value="PAS_fold_3"/>
</dbReference>
<dbReference type="Gene3D" id="2.60.40.10">
    <property type="entry name" value="Immunoglobulins"/>
    <property type="match status" value="1"/>
</dbReference>
<evidence type="ECO:0000313" key="5">
    <source>
        <dbReference type="Proteomes" id="UP001499988"/>
    </source>
</evidence>
<dbReference type="CDD" id="cd01948">
    <property type="entry name" value="EAL"/>
    <property type="match status" value="1"/>
</dbReference>
<dbReference type="SUPFAM" id="SSF69322">
    <property type="entry name" value="Tricorn protease domain 2"/>
    <property type="match status" value="1"/>
</dbReference>
<dbReference type="InterPro" id="IPR015943">
    <property type="entry name" value="WD40/YVTN_repeat-like_dom_sf"/>
</dbReference>
<comment type="caution">
    <text evidence="4">The sequence shown here is derived from an EMBL/GenBank/DDBJ whole genome shotgun (WGS) entry which is preliminary data.</text>
</comment>
<dbReference type="Pfam" id="PF07494">
    <property type="entry name" value="Reg_prop"/>
    <property type="match status" value="1"/>
</dbReference>
<feature type="domain" description="EAL" evidence="2">
    <location>
        <begin position="1180"/>
        <end position="1434"/>
    </location>
</feature>
<dbReference type="PROSITE" id="PS50883">
    <property type="entry name" value="EAL"/>
    <property type="match status" value="1"/>
</dbReference>
<organism evidence="4 5">
    <name type="scientific">Ferrimonas pelagia</name>
    <dbReference type="NCBI Taxonomy" id="1177826"/>
    <lineage>
        <taxon>Bacteria</taxon>
        <taxon>Pseudomonadati</taxon>
        <taxon>Pseudomonadota</taxon>
        <taxon>Gammaproteobacteria</taxon>
        <taxon>Alteromonadales</taxon>
        <taxon>Ferrimonadaceae</taxon>
        <taxon>Ferrimonas</taxon>
    </lineage>
</organism>
<dbReference type="NCBIfam" id="TIGR00254">
    <property type="entry name" value="GGDEF"/>
    <property type="match status" value="1"/>
</dbReference>
<dbReference type="Pfam" id="PF00990">
    <property type="entry name" value="GGDEF"/>
    <property type="match status" value="1"/>
</dbReference>
<gene>
    <name evidence="4" type="ORF">GCM10023333_01430</name>
</gene>
<dbReference type="PANTHER" id="PTHR44757:SF2">
    <property type="entry name" value="BIOFILM ARCHITECTURE MAINTENANCE PROTEIN MBAA"/>
    <property type="match status" value="1"/>
</dbReference>
<dbReference type="EMBL" id="BAABJZ010000003">
    <property type="protein sequence ID" value="GAA4872394.1"/>
    <property type="molecule type" value="Genomic_DNA"/>
</dbReference>
<dbReference type="InterPro" id="IPR029787">
    <property type="entry name" value="Nucleotide_cyclase"/>
</dbReference>
<dbReference type="InterPro" id="IPR052155">
    <property type="entry name" value="Biofilm_reg_signaling"/>
</dbReference>
<dbReference type="InterPro" id="IPR000160">
    <property type="entry name" value="GGDEF_dom"/>
</dbReference>
<dbReference type="Gene3D" id="3.30.70.270">
    <property type="match status" value="1"/>
</dbReference>
<dbReference type="Pfam" id="PF07495">
    <property type="entry name" value="Y_Y_Y"/>
    <property type="match status" value="1"/>
</dbReference>
<dbReference type="InterPro" id="IPR000700">
    <property type="entry name" value="PAS-assoc_C"/>
</dbReference>
<evidence type="ECO:0000259" key="2">
    <source>
        <dbReference type="PROSITE" id="PS50883"/>
    </source>
</evidence>
<keyword evidence="5" id="KW-1185">Reference proteome</keyword>
<dbReference type="InterPro" id="IPR013783">
    <property type="entry name" value="Ig-like_fold"/>
</dbReference>
<feature type="domain" description="GGDEF" evidence="3">
    <location>
        <begin position="1038"/>
        <end position="1171"/>
    </location>
</feature>
<dbReference type="PROSITE" id="PS50113">
    <property type="entry name" value="PAC"/>
    <property type="match status" value="1"/>
</dbReference>
<dbReference type="SUPFAM" id="SSF63829">
    <property type="entry name" value="Calcium-dependent phosphotriesterase"/>
    <property type="match status" value="1"/>
</dbReference>
<dbReference type="InterPro" id="IPR001633">
    <property type="entry name" value="EAL_dom"/>
</dbReference>
<dbReference type="SUPFAM" id="SSF55785">
    <property type="entry name" value="PYP-like sensor domain (PAS domain)"/>
    <property type="match status" value="2"/>
</dbReference>
<proteinExistence type="predicted"/>
<reference evidence="5" key="1">
    <citation type="journal article" date="2019" name="Int. J. Syst. Evol. Microbiol.">
        <title>The Global Catalogue of Microorganisms (GCM) 10K type strain sequencing project: providing services to taxonomists for standard genome sequencing and annotation.</title>
        <authorList>
            <consortium name="The Broad Institute Genomics Platform"/>
            <consortium name="The Broad Institute Genome Sequencing Center for Infectious Disease"/>
            <person name="Wu L."/>
            <person name="Ma J."/>
        </authorList>
    </citation>
    <scope>NUCLEOTIDE SEQUENCE [LARGE SCALE GENOMIC DNA]</scope>
    <source>
        <strain evidence="5">JCM 18401</strain>
    </source>
</reference>